<keyword evidence="8" id="KW-1185">Reference proteome</keyword>
<evidence type="ECO:0000256" key="4">
    <source>
        <dbReference type="PROSITE-ProRule" id="PRU00335"/>
    </source>
</evidence>
<keyword evidence="2 4" id="KW-0238">DNA-binding</keyword>
<evidence type="ECO:0000313" key="7">
    <source>
        <dbReference type="EMBL" id="TQM63175.1"/>
    </source>
</evidence>
<dbReference type="PANTHER" id="PTHR30055:SF234">
    <property type="entry name" value="HTH-TYPE TRANSCRIPTIONAL REGULATOR BETI"/>
    <property type="match status" value="1"/>
</dbReference>
<evidence type="ECO:0000256" key="5">
    <source>
        <dbReference type="SAM" id="MobiDB-lite"/>
    </source>
</evidence>
<protein>
    <submittedName>
        <fullName evidence="7">TetR family transcriptional regulator</fullName>
    </submittedName>
</protein>
<evidence type="ECO:0000313" key="8">
    <source>
        <dbReference type="Proteomes" id="UP000318331"/>
    </source>
</evidence>
<accession>A0A543HY54</accession>
<feature type="DNA-binding region" description="H-T-H motif" evidence="4">
    <location>
        <begin position="49"/>
        <end position="68"/>
    </location>
</feature>
<keyword evidence="1" id="KW-0805">Transcription regulation</keyword>
<evidence type="ECO:0000256" key="2">
    <source>
        <dbReference type="ARBA" id="ARBA00023125"/>
    </source>
</evidence>
<keyword evidence="3" id="KW-0804">Transcription</keyword>
<evidence type="ECO:0000256" key="3">
    <source>
        <dbReference type="ARBA" id="ARBA00023163"/>
    </source>
</evidence>
<name>A0A543HY54_9MICO</name>
<organism evidence="7 8">
    <name type="scientific">Klugiella xanthotipulae</name>
    <dbReference type="NCBI Taxonomy" id="244735"/>
    <lineage>
        <taxon>Bacteria</taxon>
        <taxon>Bacillati</taxon>
        <taxon>Actinomycetota</taxon>
        <taxon>Actinomycetes</taxon>
        <taxon>Micrococcales</taxon>
        <taxon>Microbacteriaceae</taxon>
        <taxon>Klugiella</taxon>
    </lineage>
</organism>
<dbReference type="SUPFAM" id="SSF46689">
    <property type="entry name" value="Homeodomain-like"/>
    <property type="match status" value="1"/>
</dbReference>
<reference evidence="7 8" key="1">
    <citation type="submission" date="2019-06" db="EMBL/GenBank/DDBJ databases">
        <title>Sequencing the genomes of 1000 actinobacteria strains.</title>
        <authorList>
            <person name="Klenk H.-P."/>
        </authorList>
    </citation>
    <scope>NUCLEOTIDE SEQUENCE [LARGE SCALE GENOMIC DNA]</scope>
    <source>
        <strain evidence="7 8">DSM 18031</strain>
    </source>
</reference>
<dbReference type="Gene3D" id="1.10.357.10">
    <property type="entry name" value="Tetracycline Repressor, domain 2"/>
    <property type="match status" value="1"/>
</dbReference>
<feature type="domain" description="HTH tetR-type" evidence="6">
    <location>
        <begin position="27"/>
        <end position="86"/>
    </location>
</feature>
<dbReference type="Pfam" id="PF00440">
    <property type="entry name" value="TetR_N"/>
    <property type="match status" value="1"/>
</dbReference>
<dbReference type="EMBL" id="VFPN01000002">
    <property type="protein sequence ID" value="TQM63175.1"/>
    <property type="molecule type" value="Genomic_DNA"/>
</dbReference>
<evidence type="ECO:0000256" key="1">
    <source>
        <dbReference type="ARBA" id="ARBA00023015"/>
    </source>
</evidence>
<dbReference type="InterPro" id="IPR009057">
    <property type="entry name" value="Homeodomain-like_sf"/>
</dbReference>
<dbReference type="InterPro" id="IPR050109">
    <property type="entry name" value="HTH-type_TetR-like_transc_reg"/>
</dbReference>
<dbReference type="InterPro" id="IPR001647">
    <property type="entry name" value="HTH_TetR"/>
</dbReference>
<dbReference type="PRINTS" id="PR00455">
    <property type="entry name" value="HTHTETR"/>
</dbReference>
<proteinExistence type="predicted"/>
<dbReference type="PROSITE" id="PS50977">
    <property type="entry name" value="HTH_TETR_2"/>
    <property type="match status" value="1"/>
</dbReference>
<evidence type="ECO:0000259" key="6">
    <source>
        <dbReference type="PROSITE" id="PS50977"/>
    </source>
</evidence>
<feature type="region of interest" description="Disordered" evidence="5">
    <location>
        <begin position="1"/>
        <end position="21"/>
    </location>
</feature>
<dbReference type="GO" id="GO:0000976">
    <property type="term" value="F:transcription cis-regulatory region binding"/>
    <property type="evidence" value="ECO:0007669"/>
    <property type="project" value="TreeGrafter"/>
</dbReference>
<dbReference type="GO" id="GO:0003700">
    <property type="term" value="F:DNA-binding transcription factor activity"/>
    <property type="evidence" value="ECO:0007669"/>
    <property type="project" value="TreeGrafter"/>
</dbReference>
<dbReference type="Proteomes" id="UP000318331">
    <property type="component" value="Unassembled WGS sequence"/>
</dbReference>
<sequence length="215" mass="23544">MANETTTLGDADAAGETARRAQPLGVEDRRAMIIGAVTPLLMEQGFGVTSKQLADAAGLAEGTIFRAFGDKQSLLRAVTERYLDPEPFREELSRIDRSLPLEVKVRTVIHLMRERFGSVFRLVAAVGPGERPEFPSHRAAFDRLVGDLLDDDREQLMWPPATVAHIIRLMTFASTLPRLNEDNALSLDDLTSIVLYGIAGTPASASTDQPIEEKS</sequence>
<dbReference type="PANTHER" id="PTHR30055">
    <property type="entry name" value="HTH-TYPE TRANSCRIPTIONAL REGULATOR RUTR"/>
    <property type="match status" value="1"/>
</dbReference>
<comment type="caution">
    <text evidence="7">The sequence shown here is derived from an EMBL/GenBank/DDBJ whole genome shotgun (WGS) entry which is preliminary data.</text>
</comment>
<gene>
    <name evidence="7" type="ORF">FB466_1429</name>
</gene>
<dbReference type="AlphaFoldDB" id="A0A543HY54"/>